<keyword evidence="4" id="KW-1185">Reference proteome</keyword>
<dbReference type="GO" id="GO:0019693">
    <property type="term" value="P:ribose phosphate metabolic process"/>
    <property type="evidence" value="ECO:0007669"/>
    <property type="project" value="TreeGrafter"/>
</dbReference>
<evidence type="ECO:0000259" key="2">
    <source>
        <dbReference type="PROSITE" id="PS51462"/>
    </source>
</evidence>
<name>A0A7C9LE32_9MICO</name>
<dbReference type="GO" id="GO:0016787">
    <property type="term" value="F:hydrolase activity"/>
    <property type="evidence" value="ECO:0007669"/>
    <property type="project" value="UniProtKB-KW"/>
</dbReference>
<dbReference type="PANTHER" id="PTHR11839">
    <property type="entry name" value="UDP/ADP-SUGAR PYROPHOSPHATASE"/>
    <property type="match status" value="1"/>
</dbReference>
<organism evidence="3 4">
    <name type="scientific">Agromyces luteolus</name>
    <dbReference type="NCBI Taxonomy" id="88373"/>
    <lineage>
        <taxon>Bacteria</taxon>
        <taxon>Bacillati</taxon>
        <taxon>Actinomycetota</taxon>
        <taxon>Actinomycetes</taxon>
        <taxon>Micrococcales</taxon>
        <taxon>Microbacteriaceae</taxon>
        <taxon>Agromyces</taxon>
    </lineage>
</organism>
<dbReference type="InterPro" id="IPR000086">
    <property type="entry name" value="NUDIX_hydrolase_dom"/>
</dbReference>
<evidence type="ECO:0000313" key="3">
    <source>
        <dbReference type="EMBL" id="MUN06650.1"/>
    </source>
</evidence>
<dbReference type="RefSeq" id="WP_155841399.1">
    <property type="nucleotide sequence ID" value="NZ_BAAAIA010000008.1"/>
</dbReference>
<dbReference type="CDD" id="cd24158">
    <property type="entry name" value="NUDIX_ADPRase_Rv1700"/>
    <property type="match status" value="1"/>
</dbReference>
<dbReference type="GO" id="GO:0005829">
    <property type="term" value="C:cytosol"/>
    <property type="evidence" value="ECO:0007669"/>
    <property type="project" value="TreeGrafter"/>
</dbReference>
<proteinExistence type="predicted"/>
<protein>
    <submittedName>
        <fullName evidence="3">NUDIX domain-containing protein</fullName>
    </submittedName>
</protein>
<dbReference type="GO" id="GO:0006753">
    <property type="term" value="P:nucleoside phosphate metabolic process"/>
    <property type="evidence" value="ECO:0007669"/>
    <property type="project" value="TreeGrafter"/>
</dbReference>
<dbReference type="OrthoDB" id="9806150at2"/>
<dbReference type="EMBL" id="WODA01000008">
    <property type="protein sequence ID" value="MUN06650.1"/>
    <property type="molecule type" value="Genomic_DNA"/>
</dbReference>
<comment type="caution">
    <text evidence="3">The sequence shown here is derived from an EMBL/GenBank/DDBJ whole genome shotgun (WGS) entry which is preliminary data.</text>
</comment>
<reference evidence="3 4" key="1">
    <citation type="submission" date="2019-11" db="EMBL/GenBank/DDBJ databases">
        <title>Agromyces kandeliae sp. nov., isolated from mangrove soil.</title>
        <authorList>
            <person name="Wang R."/>
        </authorList>
    </citation>
    <scope>NUCLEOTIDE SEQUENCE [LARGE SCALE GENOMIC DNA]</scope>
    <source>
        <strain evidence="3 4">JCM 11431</strain>
    </source>
</reference>
<dbReference type="PROSITE" id="PS51462">
    <property type="entry name" value="NUDIX"/>
    <property type="match status" value="1"/>
</dbReference>
<accession>A0A7C9LE32</accession>
<dbReference type="InterPro" id="IPR015797">
    <property type="entry name" value="NUDIX_hydrolase-like_dom_sf"/>
</dbReference>
<evidence type="ECO:0000313" key="4">
    <source>
        <dbReference type="Proteomes" id="UP000480122"/>
    </source>
</evidence>
<dbReference type="SUPFAM" id="SSF55811">
    <property type="entry name" value="Nudix"/>
    <property type="match status" value="1"/>
</dbReference>
<feature type="domain" description="Nudix hydrolase" evidence="2">
    <location>
        <begin position="58"/>
        <end position="194"/>
    </location>
</feature>
<sequence>MTAGVGGPVDRTADLPADEYVDLPVLDRETVFEGRIWDVRRDRLEYGRDAVPIVREYVAHPGAVAILALDDADRVLLIKQYRQPVRARDWEIPAGLLDVAHEPPLEAAKRELAEEADLVASDWAVLADYFTTPGGSDEAIRVFLARGLAAAPQAHAREDEEADMELRWVALDDCVDAVLARQVGNPSLTVGVLAAVAARARAWSTLAPADAPWLAHPNHRPAAG</sequence>
<dbReference type="Proteomes" id="UP000480122">
    <property type="component" value="Unassembled WGS sequence"/>
</dbReference>
<keyword evidence="1" id="KW-0378">Hydrolase</keyword>
<gene>
    <name evidence="3" type="ORF">GLX25_05895</name>
</gene>
<dbReference type="Gene3D" id="3.90.79.10">
    <property type="entry name" value="Nucleoside Triphosphate Pyrophosphohydrolase"/>
    <property type="match status" value="1"/>
</dbReference>
<dbReference type="PANTHER" id="PTHR11839:SF31">
    <property type="entry name" value="ADP-RIBOSE PYROPHOSPHATASE"/>
    <property type="match status" value="1"/>
</dbReference>
<dbReference type="Pfam" id="PF00293">
    <property type="entry name" value="NUDIX"/>
    <property type="match status" value="1"/>
</dbReference>
<dbReference type="AlphaFoldDB" id="A0A7C9LE32"/>
<evidence type="ECO:0000256" key="1">
    <source>
        <dbReference type="ARBA" id="ARBA00022801"/>
    </source>
</evidence>